<evidence type="ECO:0000313" key="3">
    <source>
        <dbReference type="Proteomes" id="UP000282388"/>
    </source>
</evidence>
<dbReference type="Proteomes" id="UP000282388">
    <property type="component" value="Unassembled WGS sequence"/>
</dbReference>
<proteinExistence type="predicted"/>
<keyword evidence="3" id="KW-1185">Reference proteome</keyword>
<accession>A0A3A8EG94</accession>
<keyword evidence="1" id="KW-1133">Transmembrane helix</keyword>
<comment type="caution">
    <text evidence="2">The sequence shown here is derived from an EMBL/GenBank/DDBJ whole genome shotgun (WGS) entry which is preliminary data.</text>
</comment>
<dbReference type="AlphaFoldDB" id="A0A3A8EG94"/>
<gene>
    <name evidence="2" type="ORF">D7V32_01455</name>
</gene>
<evidence type="ECO:0000313" key="2">
    <source>
        <dbReference type="EMBL" id="RKG33947.1"/>
    </source>
</evidence>
<organism evidence="2 3">
    <name type="scientific">Acinetobacter tianfuensis</name>
    <dbReference type="NCBI Taxonomy" id="2419603"/>
    <lineage>
        <taxon>Bacteria</taxon>
        <taxon>Pseudomonadati</taxon>
        <taxon>Pseudomonadota</taxon>
        <taxon>Gammaproteobacteria</taxon>
        <taxon>Moraxellales</taxon>
        <taxon>Moraxellaceae</taxon>
        <taxon>Acinetobacter</taxon>
    </lineage>
</organism>
<dbReference type="EMBL" id="RAXV01000002">
    <property type="protein sequence ID" value="RKG33947.1"/>
    <property type="molecule type" value="Genomic_DNA"/>
</dbReference>
<evidence type="ECO:0000256" key="1">
    <source>
        <dbReference type="SAM" id="Phobius"/>
    </source>
</evidence>
<protein>
    <submittedName>
        <fullName evidence="2">Uncharacterized protein</fullName>
    </submittedName>
</protein>
<dbReference type="OrthoDB" id="6713346at2"/>
<feature type="transmembrane region" description="Helical" evidence="1">
    <location>
        <begin position="20"/>
        <end position="41"/>
    </location>
</feature>
<keyword evidence="1" id="KW-0812">Transmembrane</keyword>
<sequence length="108" mass="12655">MILDLNKIHQFKSKIKLEQLYNYLIALIVVLIIILASMALYRPIGVPQYKAVLQLSQQYSYPETQEMAEQLAARHQISMHQYIKLMQAYQQESHRAHRLPDSVQEGPF</sequence>
<keyword evidence="1" id="KW-0472">Membrane</keyword>
<dbReference type="RefSeq" id="WP_120401154.1">
    <property type="nucleotide sequence ID" value="NZ_RAXV01000002.1"/>
</dbReference>
<reference evidence="2 3" key="1">
    <citation type="submission" date="2018-09" db="EMBL/GenBank/DDBJ databases">
        <title>The draft genome of Acinetobacter spp. strains.</title>
        <authorList>
            <person name="Qin J."/>
            <person name="Feng Y."/>
            <person name="Zong Z."/>
        </authorList>
    </citation>
    <scope>NUCLEOTIDE SEQUENCE [LARGE SCALE GENOMIC DNA]</scope>
    <source>
        <strain evidence="2 3">WCHAc060012</strain>
    </source>
</reference>
<name>A0A3A8EG94_9GAMM</name>